<dbReference type="EMBL" id="MCGO01000031">
    <property type="protein sequence ID" value="ORY41649.1"/>
    <property type="molecule type" value="Genomic_DNA"/>
</dbReference>
<feature type="transmembrane region" description="Helical" evidence="1">
    <location>
        <begin position="9"/>
        <end position="30"/>
    </location>
</feature>
<evidence type="ECO:0000256" key="1">
    <source>
        <dbReference type="SAM" id="Phobius"/>
    </source>
</evidence>
<evidence type="ECO:0000313" key="3">
    <source>
        <dbReference type="Proteomes" id="UP000193642"/>
    </source>
</evidence>
<organism evidence="2 3">
    <name type="scientific">Rhizoclosmatium globosum</name>
    <dbReference type="NCBI Taxonomy" id="329046"/>
    <lineage>
        <taxon>Eukaryota</taxon>
        <taxon>Fungi</taxon>
        <taxon>Fungi incertae sedis</taxon>
        <taxon>Chytridiomycota</taxon>
        <taxon>Chytridiomycota incertae sedis</taxon>
        <taxon>Chytridiomycetes</taxon>
        <taxon>Chytridiales</taxon>
        <taxon>Chytriomycetaceae</taxon>
        <taxon>Rhizoclosmatium</taxon>
    </lineage>
</organism>
<keyword evidence="1" id="KW-1133">Transmembrane helix</keyword>
<keyword evidence="1" id="KW-0812">Transmembrane</keyword>
<feature type="transmembrane region" description="Helical" evidence="1">
    <location>
        <begin position="121"/>
        <end position="139"/>
    </location>
</feature>
<feature type="transmembrane region" description="Helical" evidence="1">
    <location>
        <begin position="36"/>
        <end position="55"/>
    </location>
</feature>
<sequence>MPQVTTSETFFLITMMVVNISTGVLSSLNLPFAVSAIHWLWTALGAVTLFHVYVSKSAETDRLSVRSYWYMGLAANILVLEVISIANSFYNLSMVCTQEMLDGGVAVSQECMWDGVFQFHAVYLFFVHIMFLVLLNCCMHDAMKERTDQGHNFTALPFPALFFNMMSIVYMQKYIAAFAYVEEWNNSYILEAFWLVLKALAVGNIIFNVVIFLWFVQSHKEVSLIESILMRVPYFGERLNAHKFGVLATEDIEKSVPIV</sequence>
<name>A0A1Y2C3P3_9FUNG</name>
<gene>
    <name evidence="2" type="ORF">BCR33DRAFT_718800</name>
</gene>
<dbReference type="OrthoDB" id="2098663at2759"/>
<proteinExistence type="predicted"/>
<protein>
    <submittedName>
        <fullName evidence="2">Uncharacterized protein</fullName>
    </submittedName>
</protein>
<reference evidence="2 3" key="1">
    <citation type="submission" date="2016-07" db="EMBL/GenBank/DDBJ databases">
        <title>Pervasive Adenine N6-methylation of Active Genes in Fungi.</title>
        <authorList>
            <consortium name="DOE Joint Genome Institute"/>
            <person name="Mondo S.J."/>
            <person name="Dannebaum R.O."/>
            <person name="Kuo R.C."/>
            <person name="Labutti K."/>
            <person name="Haridas S."/>
            <person name="Kuo A."/>
            <person name="Salamov A."/>
            <person name="Ahrendt S.R."/>
            <person name="Lipzen A."/>
            <person name="Sullivan W."/>
            <person name="Andreopoulos W.B."/>
            <person name="Clum A."/>
            <person name="Lindquist E."/>
            <person name="Daum C."/>
            <person name="Ramamoorthy G.K."/>
            <person name="Gryganskyi A."/>
            <person name="Culley D."/>
            <person name="Magnuson J.K."/>
            <person name="James T.Y."/>
            <person name="O'Malley M.A."/>
            <person name="Stajich J.E."/>
            <person name="Spatafora J.W."/>
            <person name="Visel A."/>
            <person name="Grigoriev I.V."/>
        </authorList>
    </citation>
    <scope>NUCLEOTIDE SEQUENCE [LARGE SCALE GENOMIC DNA]</scope>
    <source>
        <strain evidence="2 3">JEL800</strain>
    </source>
</reference>
<dbReference type="AlphaFoldDB" id="A0A1Y2C3P3"/>
<feature type="transmembrane region" description="Helical" evidence="1">
    <location>
        <begin position="193"/>
        <end position="216"/>
    </location>
</feature>
<accession>A0A1Y2C3P3</accession>
<keyword evidence="1" id="KW-0472">Membrane</keyword>
<keyword evidence="3" id="KW-1185">Reference proteome</keyword>
<comment type="caution">
    <text evidence="2">The sequence shown here is derived from an EMBL/GenBank/DDBJ whole genome shotgun (WGS) entry which is preliminary data.</text>
</comment>
<feature type="transmembrane region" description="Helical" evidence="1">
    <location>
        <begin position="67"/>
        <end position="90"/>
    </location>
</feature>
<feature type="transmembrane region" description="Helical" evidence="1">
    <location>
        <begin position="160"/>
        <end position="181"/>
    </location>
</feature>
<dbReference type="Proteomes" id="UP000193642">
    <property type="component" value="Unassembled WGS sequence"/>
</dbReference>
<evidence type="ECO:0000313" key="2">
    <source>
        <dbReference type="EMBL" id="ORY41649.1"/>
    </source>
</evidence>